<gene>
    <name evidence="11" type="ORF">ACFO3D_06365</name>
</gene>
<keyword evidence="4" id="KW-0902">Two-component regulatory system</keyword>
<dbReference type="Gene3D" id="3.40.50.2300">
    <property type="match status" value="1"/>
</dbReference>
<dbReference type="RefSeq" id="WP_390293944.1">
    <property type="nucleotide sequence ID" value="NZ_JBHSFU010000004.1"/>
</dbReference>
<evidence type="ECO:0000256" key="2">
    <source>
        <dbReference type="ARBA" id="ARBA00022490"/>
    </source>
</evidence>
<evidence type="ECO:0000313" key="12">
    <source>
        <dbReference type="Proteomes" id="UP001595989"/>
    </source>
</evidence>
<keyword evidence="5" id="KW-0805">Transcription regulation</keyword>
<dbReference type="EMBL" id="JBHSFU010000004">
    <property type="protein sequence ID" value="MFC4557832.1"/>
    <property type="molecule type" value="Genomic_DNA"/>
</dbReference>
<dbReference type="Proteomes" id="UP001595989">
    <property type="component" value="Unassembled WGS sequence"/>
</dbReference>
<keyword evidence="6" id="KW-0238">DNA-binding</keyword>
<keyword evidence="8" id="KW-0804">Transcription</keyword>
<dbReference type="PROSITE" id="PS50110">
    <property type="entry name" value="RESPONSE_REGULATORY"/>
    <property type="match status" value="1"/>
</dbReference>
<protein>
    <submittedName>
        <fullName evidence="11">Response regulator</fullName>
    </submittedName>
</protein>
<keyword evidence="12" id="KW-1185">Reference proteome</keyword>
<evidence type="ECO:0000256" key="1">
    <source>
        <dbReference type="ARBA" id="ARBA00004496"/>
    </source>
</evidence>
<proteinExistence type="predicted"/>
<dbReference type="SMART" id="SM00448">
    <property type="entry name" value="REC"/>
    <property type="match status" value="1"/>
</dbReference>
<evidence type="ECO:0000256" key="8">
    <source>
        <dbReference type="ARBA" id="ARBA00023163"/>
    </source>
</evidence>
<dbReference type="InterPro" id="IPR048714">
    <property type="entry name" value="DpiA-like_HTH"/>
</dbReference>
<dbReference type="PANTHER" id="PTHR45526:SF6">
    <property type="entry name" value="TRANSCRIPTIONAL REGULATORY PROTEIN CITT"/>
    <property type="match status" value="1"/>
</dbReference>
<keyword evidence="2" id="KW-0963">Cytoplasm</keyword>
<evidence type="ECO:0000256" key="4">
    <source>
        <dbReference type="ARBA" id="ARBA00023012"/>
    </source>
</evidence>
<dbReference type="InterPro" id="IPR024187">
    <property type="entry name" value="Sig_transdc_resp-reg_cit/mal"/>
</dbReference>
<feature type="domain" description="Response regulatory" evidence="10">
    <location>
        <begin position="3"/>
        <end position="120"/>
    </location>
</feature>
<keyword evidence="3 9" id="KW-0597">Phosphoprotein</keyword>
<evidence type="ECO:0000256" key="9">
    <source>
        <dbReference type="PROSITE-ProRule" id="PRU00169"/>
    </source>
</evidence>
<keyword evidence="7" id="KW-0010">Activator</keyword>
<evidence type="ECO:0000259" key="10">
    <source>
        <dbReference type="PROSITE" id="PS50110"/>
    </source>
</evidence>
<dbReference type="Pfam" id="PF00072">
    <property type="entry name" value="Response_reg"/>
    <property type="match status" value="1"/>
</dbReference>
<organism evidence="11 12">
    <name type="scientific">Virgibacillus kekensis</name>
    <dbReference type="NCBI Taxonomy" id="202261"/>
    <lineage>
        <taxon>Bacteria</taxon>
        <taxon>Bacillati</taxon>
        <taxon>Bacillota</taxon>
        <taxon>Bacilli</taxon>
        <taxon>Bacillales</taxon>
        <taxon>Bacillaceae</taxon>
        <taxon>Virgibacillus</taxon>
    </lineage>
</organism>
<dbReference type="InterPro" id="IPR001789">
    <property type="entry name" value="Sig_transdc_resp-reg_receiver"/>
</dbReference>
<evidence type="ECO:0000313" key="11">
    <source>
        <dbReference type="EMBL" id="MFC4557832.1"/>
    </source>
</evidence>
<sequence length="228" mass="26283">MLNVFIAEDDFRIADIHEQFISKINGVRVVGKALNGEDTINALTEQPVDLLLLDIYMPDKLGVEVITELRTKGLKDIDIIVITAANERNFLEESLRSGVFSYLIKPVLLDKFVEEIERYKEYKKLLNSQDYVDQEFVDSLLITNSNEPQINEQQHPKGIDPLTLKKVTEIMDHLKDGITAEEIRMKMGASRTTARRYLEYLVSTGEINAELEYGVVGRPERKYYRREN</sequence>
<comment type="subcellular location">
    <subcellularLocation>
        <location evidence="1">Cytoplasm</location>
    </subcellularLocation>
</comment>
<dbReference type="InterPro" id="IPR011006">
    <property type="entry name" value="CheY-like_superfamily"/>
</dbReference>
<reference evidence="12" key="1">
    <citation type="journal article" date="2019" name="Int. J. Syst. Evol. Microbiol.">
        <title>The Global Catalogue of Microorganisms (GCM) 10K type strain sequencing project: providing services to taxonomists for standard genome sequencing and annotation.</title>
        <authorList>
            <consortium name="The Broad Institute Genomics Platform"/>
            <consortium name="The Broad Institute Genome Sequencing Center for Infectious Disease"/>
            <person name="Wu L."/>
            <person name="Ma J."/>
        </authorList>
    </citation>
    <scope>NUCLEOTIDE SEQUENCE [LARGE SCALE GENOMIC DNA]</scope>
    <source>
        <strain evidence="12">CGMCC 4.7426</strain>
    </source>
</reference>
<accession>A0ABV9DHE2</accession>
<dbReference type="Pfam" id="PF20714">
    <property type="entry name" value="HTH_64"/>
    <property type="match status" value="1"/>
</dbReference>
<dbReference type="PANTHER" id="PTHR45526">
    <property type="entry name" value="TRANSCRIPTIONAL REGULATORY PROTEIN DPIA"/>
    <property type="match status" value="1"/>
</dbReference>
<evidence type="ECO:0000256" key="7">
    <source>
        <dbReference type="ARBA" id="ARBA00023159"/>
    </source>
</evidence>
<evidence type="ECO:0000256" key="3">
    <source>
        <dbReference type="ARBA" id="ARBA00022553"/>
    </source>
</evidence>
<name>A0ABV9DHE2_9BACI</name>
<feature type="modified residue" description="4-aspartylphosphate" evidence="9">
    <location>
        <position position="54"/>
    </location>
</feature>
<comment type="caution">
    <text evidence="11">The sequence shown here is derived from an EMBL/GenBank/DDBJ whole genome shotgun (WGS) entry which is preliminary data.</text>
</comment>
<evidence type="ECO:0000256" key="6">
    <source>
        <dbReference type="ARBA" id="ARBA00023125"/>
    </source>
</evidence>
<dbReference type="SUPFAM" id="SSF52172">
    <property type="entry name" value="CheY-like"/>
    <property type="match status" value="1"/>
</dbReference>
<dbReference type="InterPro" id="IPR051271">
    <property type="entry name" value="2C-system_Tx_regulators"/>
</dbReference>
<dbReference type="PIRSF" id="PIRSF006171">
    <property type="entry name" value="RR_citrat_malat"/>
    <property type="match status" value="1"/>
</dbReference>
<evidence type="ECO:0000256" key="5">
    <source>
        <dbReference type="ARBA" id="ARBA00023015"/>
    </source>
</evidence>